<dbReference type="InterPro" id="IPR039422">
    <property type="entry name" value="MarR/SlyA-like"/>
</dbReference>
<protein>
    <submittedName>
        <fullName evidence="5">Homoprotocatechuate degradation operon regulator HpaR</fullName>
    </submittedName>
</protein>
<gene>
    <name evidence="5" type="primary">hpaR</name>
    <name evidence="5" type="ORF">WH297_24395</name>
</gene>
<dbReference type="InterPro" id="IPR000835">
    <property type="entry name" value="HTH_MarR-typ"/>
</dbReference>
<dbReference type="Pfam" id="PF12802">
    <property type="entry name" value="MarR_2"/>
    <property type="match status" value="1"/>
</dbReference>
<dbReference type="PANTHER" id="PTHR33164">
    <property type="entry name" value="TRANSCRIPTIONAL REGULATOR, MARR FAMILY"/>
    <property type="match status" value="1"/>
</dbReference>
<evidence type="ECO:0000259" key="4">
    <source>
        <dbReference type="PROSITE" id="PS50995"/>
    </source>
</evidence>
<evidence type="ECO:0000313" key="5">
    <source>
        <dbReference type="EMBL" id="MEJ5022853.1"/>
    </source>
</evidence>
<organism evidence="5 6">
    <name type="scientific">Ochrobactrum vermis</name>
    <dbReference type="NCBI Taxonomy" id="1827297"/>
    <lineage>
        <taxon>Bacteria</taxon>
        <taxon>Pseudomonadati</taxon>
        <taxon>Pseudomonadota</taxon>
        <taxon>Alphaproteobacteria</taxon>
        <taxon>Hyphomicrobiales</taxon>
        <taxon>Brucellaceae</taxon>
        <taxon>Brucella/Ochrobactrum group</taxon>
        <taxon>Ochrobactrum</taxon>
    </lineage>
</organism>
<evidence type="ECO:0000256" key="2">
    <source>
        <dbReference type="ARBA" id="ARBA00023125"/>
    </source>
</evidence>
<proteinExistence type="predicted"/>
<dbReference type="SUPFAM" id="SSF46785">
    <property type="entry name" value="Winged helix' DNA-binding domain"/>
    <property type="match status" value="1"/>
</dbReference>
<keyword evidence="6" id="KW-1185">Reference proteome</keyword>
<keyword evidence="2" id="KW-0238">DNA-binding</keyword>
<comment type="caution">
    <text evidence="5">The sequence shown here is derived from an EMBL/GenBank/DDBJ whole genome shotgun (WGS) entry which is preliminary data.</text>
</comment>
<dbReference type="RefSeq" id="WP_105545129.1">
    <property type="nucleotide sequence ID" value="NZ_JBBGZH010000002.1"/>
</dbReference>
<dbReference type="SMART" id="SM00347">
    <property type="entry name" value="HTH_MARR"/>
    <property type="match status" value="1"/>
</dbReference>
<evidence type="ECO:0000313" key="6">
    <source>
        <dbReference type="Proteomes" id="UP001375812"/>
    </source>
</evidence>
<dbReference type="InterPro" id="IPR036388">
    <property type="entry name" value="WH-like_DNA-bd_sf"/>
</dbReference>
<feature type="domain" description="HTH marR-type" evidence="4">
    <location>
        <begin position="21"/>
        <end position="155"/>
    </location>
</feature>
<evidence type="ECO:0000256" key="1">
    <source>
        <dbReference type="ARBA" id="ARBA00023015"/>
    </source>
</evidence>
<dbReference type="InterPro" id="IPR023187">
    <property type="entry name" value="Tscrpt_reg_MarR-type_CS"/>
</dbReference>
<dbReference type="InterPro" id="IPR012712">
    <property type="entry name" value="HpaR/FarR"/>
</dbReference>
<dbReference type="EMBL" id="JBBGZH010000002">
    <property type="protein sequence ID" value="MEJ5022853.1"/>
    <property type="molecule type" value="Genomic_DNA"/>
</dbReference>
<reference evidence="5 6" key="1">
    <citation type="submission" date="2023-12" db="EMBL/GenBank/DDBJ databases">
        <title>Gut-associated functions are favored during microbiome assembly across C. elegans life.</title>
        <authorList>
            <person name="Zimmermann J."/>
        </authorList>
    </citation>
    <scope>NUCLEOTIDE SEQUENCE [LARGE SCALE GENOMIC DNA]</scope>
    <source>
        <strain evidence="5 6">MYb71</strain>
    </source>
</reference>
<dbReference type="NCBIfam" id="TIGR02337">
    <property type="entry name" value="HpaR"/>
    <property type="match status" value="1"/>
</dbReference>
<keyword evidence="3" id="KW-0804">Transcription</keyword>
<evidence type="ECO:0000256" key="3">
    <source>
        <dbReference type="ARBA" id="ARBA00023163"/>
    </source>
</evidence>
<dbReference type="PROSITE" id="PS50995">
    <property type="entry name" value="HTH_MARR_2"/>
    <property type="match status" value="1"/>
</dbReference>
<dbReference type="PANTHER" id="PTHR33164:SF13">
    <property type="entry name" value="4-HYDROXYPHENYLACETATE CATABOLISM PROTEIN"/>
    <property type="match status" value="1"/>
</dbReference>
<keyword evidence="1" id="KW-0805">Transcription regulation</keyword>
<sequence>MKGKQGDGNRSAPERDLRDFSMSLPMHLLRAREAVMRHFRNSLREHHVTEQQWRVIRAISSAGEADVDVNDLVRLTFLLGPSLSRILRTLETSGHIKRRTDKDDQRRSVLSLTEKGKELIRQHTPQSAQIYERIAETYGHERLQLLQIMLAELETSMNSFNILPDTEDDPSNLNE</sequence>
<dbReference type="Proteomes" id="UP001375812">
    <property type="component" value="Unassembled WGS sequence"/>
</dbReference>
<dbReference type="InterPro" id="IPR036390">
    <property type="entry name" value="WH_DNA-bd_sf"/>
</dbReference>
<dbReference type="PROSITE" id="PS01117">
    <property type="entry name" value="HTH_MARR_1"/>
    <property type="match status" value="1"/>
</dbReference>
<name>A0ABU8PKT4_9HYPH</name>
<accession>A0ABU8PKT4</accession>
<dbReference type="Gene3D" id="1.10.10.10">
    <property type="entry name" value="Winged helix-like DNA-binding domain superfamily/Winged helix DNA-binding domain"/>
    <property type="match status" value="1"/>
</dbReference>
<dbReference type="PRINTS" id="PR00598">
    <property type="entry name" value="HTHMARR"/>
</dbReference>